<dbReference type="Gene3D" id="3.40.50.12780">
    <property type="entry name" value="N-terminal domain of ligase-like"/>
    <property type="match status" value="1"/>
</dbReference>
<dbReference type="GO" id="GO:0031177">
    <property type="term" value="F:phosphopantetheine binding"/>
    <property type="evidence" value="ECO:0007669"/>
    <property type="project" value="TreeGrafter"/>
</dbReference>
<organism evidence="5 6">
    <name type="scientific">Adineta steineri</name>
    <dbReference type="NCBI Taxonomy" id="433720"/>
    <lineage>
        <taxon>Eukaryota</taxon>
        <taxon>Metazoa</taxon>
        <taxon>Spiralia</taxon>
        <taxon>Gnathifera</taxon>
        <taxon>Rotifera</taxon>
        <taxon>Eurotatoria</taxon>
        <taxon>Bdelloidea</taxon>
        <taxon>Adinetida</taxon>
        <taxon>Adinetidae</taxon>
        <taxon>Adineta</taxon>
    </lineage>
</organism>
<dbReference type="InterPro" id="IPR020845">
    <property type="entry name" value="AMP-binding_CS"/>
</dbReference>
<keyword evidence="1" id="KW-0596">Phosphopantetheine</keyword>
<evidence type="ECO:0000256" key="1">
    <source>
        <dbReference type="ARBA" id="ARBA00022450"/>
    </source>
</evidence>
<dbReference type="EMBL" id="CAJOAY010001459">
    <property type="protein sequence ID" value="CAF3845800.1"/>
    <property type="molecule type" value="Genomic_DNA"/>
</dbReference>
<sequence length="1064" mass="122777">MFRTKKSTAATTNHKVQRLVVSGRTEAVASSAQQRIYMHENLHFNGSDLSIYNGLFPLQIKRGSVSIEHIRLSLVSVIQQHAVFRTAIRFNPIRNQIEQNIQPLIDNIYSFQHSRGVSTLKQLDHLLTNELTGKYFDVENGKVLRCHVVQRSPENHGESLYEGDLIIFVIHHIAFDLSSYKPFLKAFELACWGNEYQESMLTIPQYIDFALYEQALLADTSAESKMNKARRFWANLMHGYDWDKIRYLIPDEDRIDRHRSGRGYSTTFTITEDVMDAMMLFASTNNVTMFSLSLACYYAFLFKLTNHDDDLCVVSSAANRSEKEIQDMIGVFINLLLYRIKIGLNNTFKHLVQHVQQLSNEILEHASLPYQQIIDSQGKRENNVLPSMFFQYEPLILSMTQKNSIELTVGEGSVVSGYYDRDLNHQNGISLFDMSLTIIHDHHTPSTECFLNCSADIFKHQDDVDLLSKRFQHILTQLFCSSIVDEPINNQRSIPISDLSLNLPEEIEEIQKVIFHRLPTIANEAPASYAQARIWLDERIRFDPDKPQVAIYNMPFVYRLQSGHTLSIKLLHQALQLTINKHPSLHTSLIFDTEINELMQRVIARKDNYTDMFSIIETTYETDEQLNEIVHDEKRNPHLFDLAQGLVFRCHVIYHQQISSNHLLSHKDIIIFNFHHALFDFPSMNIFLRDLNQAYTTGQLTYENNTHLRYLDYAVIEQQMSMTGASMFWLDVLHDCELDQSLSLPFDRYRLANEHRTDRGTSISFDFGQDLSHHFLIHASSNNISLEHLTFAVYFIFIFKLTKGQTDLCLGMNINNNRYRDELKSIIGLFENVIPLRCQLDPHWCFHQLLKHVQEITTKSMKYSYFPLQYILNQHPHISKHAFLDKSLEFKSYKNNNTMMIGDSQIVPGSFSFNNNEDEIVIGIMGIEMAGGIYCPLSPRDPQHRLHALVQQTQGRLVLVHHLTTTKFRNINIDLLSNIRVTLDDLAYIIFTSGSTGTPKAVQVQHKNFIDCINSLTYINSLNKDDTVVQMTRCSFDIHVQEILGTLLVGGTLIMLHPGGTIDF</sequence>
<dbReference type="GO" id="GO:0009366">
    <property type="term" value="C:enterobactin synthetase complex"/>
    <property type="evidence" value="ECO:0007669"/>
    <property type="project" value="TreeGrafter"/>
</dbReference>
<dbReference type="GO" id="GO:0009239">
    <property type="term" value="P:enterobactin biosynthetic process"/>
    <property type="evidence" value="ECO:0007669"/>
    <property type="project" value="TreeGrafter"/>
</dbReference>
<evidence type="ECO:0000313" key="5">
    <source>
        <dbReference type="EMBL" id="CAF3845800.1"/>
    </source>
</evidence>
<feature type="domain" description="Condensation" evidence="4">
    <location>
        <begin position="26"/>
        <end position="478"/>
    </location>
</feature>
<dbReference type="PROSITE" id="PS00455">
    <property type="entry name" value="AMP_BINDING"/>
    <property type="match status" value="1"/>
</dbReference>
<feature type="non-terminal residue" evidence="5">
    <location>
        <position position="1"/>
    </location>
</feature>
<dbReference type="GO" id="GO:0043041">
    <property type="term" value="P:amino acid activation for nonribosomal peptide biosynthetic process"/>
    <property type="evidence" value="ECO:0007669"/>
    <property type="project" value="TreeGrafter"/>
</dbReference>
<dbReference type="GO" id="GO:0047527">
    <property type="term" value="F:2,3-dihydroxybenzoate-serine ligase activity"/>
    <property type="evidence" value="ECO:0007669"/>
    <property type="project" value="TreeGrafter"/>
</dbReference>
<dbReference type="Proteomes" id="UP000663881">
    <property type="component" value="Unassembled WGS sequence"/>
</dbReference>
<evidence type="ECO:0000259" key="3">
    <source>
        <dbReference type="Pfam" id="PF00501"/>
    </source>
</evidence>
<name>A0A819E7I2_9BILA</name>
<feature type="domain" description="Condensation" evidence="4">
    <location>
        <begin position="522"/>
        <end position="896"/>
    </location>
</feature>
<accession>A0A819E7I2</accession>
<reference evidence="5" key="1">
    <citation type="submission" date="2021-02" db="EMBL/GenBank/DDBJ databases">
        <authorList>
            <person name="Nowell W R."/>
        </authorList>
    </citation>
    <scope>NUCLEOTIDE SEQUENCE</scope>
</reference>
<feature type="domain" description="AMP-dependent synthetase/ligase" evidence="3">
    <location>
        <begin position="916"/>
        <end position="1059"/>
    </location>
</feature>
<evidence type="ECO:0000259" key="4">
    <source>
        <dbReference type="Pfam" id="PF00668"/>
    </source>
</evidence>
<dbReference type="InterPro" id="IPR042099">
    <property type="entry name" value="ANL_N_sf"/>
</dbReference>
<keyword evidence="2" id="KW-0597">Phosphoprotein</keyword>
<dbReference type="GO" id="GO:0005829">
    <property type="term" value="C:cytosol"/>
    <property type="evidence" value="ECO:0007669"/>
    <property type="project" value="TreeGrafter"/>
</dbReference>
<dbReference type="InterPro" id="IPR000873">
    <property type="entry name" value="AMP-dep_synth/lig_dom"/>
</dbReference>
<dbReference type="InterPro" id="IPR023213">
    <property type="entry name" value="CAT-like_dom_sf"/>
</dbReference>
<dbReference type="PANTHER" id="PTHR45527">
    <property type="entry name" value="NONRIBOSOMAL PEPTIDE SYNTHETASE"/>
    <property type="match status" value="1"/>
</dbReference>
<evidence type="ECO:0000256" key="2">
    <source>
        <dbReference type="ARBA" id="ARBA00022553"/>
    </source>
</evidence>
<dbReference type="AlphaFoldDB" id="A0A819E7I2"/>
<dbReference type="Pfam" id="PF00668">
    <property type="entry name" value="Condensation"/>
    <property type="match status" value="2"/>
</dbReference>
<evidence type="ECO:0000313" key="6">
    <source>
        <dbReference type="Proteomes" id="UP000663881"/>
    </source>
</evidence>
<comment type="caution">
    <text evidence="5">The sequence shown here is derived from an EMBL/GenBank/DDBJ whole genome shotgun (WGS) entry which is preliminary data.</text>
</comment>
<dbReference type="PANTHER" id="PTHR45527:SF1">
    <property type="entry name" value="FATTY ACID SYNTHASE"/>
    <property type="match status" value="1"/>
</dbReference>
<dbReference type="Pfam" id="PF00501">
    <property type="entry name" value="AMP-binding"/>
    <property type="match status" value="1"/>
</dbReference>
<proteinExistence type="predicted"/>
<evidence type="ECO:0008006" key="7">
    <source>
        <dbReference type="Google" id="ProtNLM"/>
    </source>
</evidence>
<dbReference type="SUPFAM" id="SSF52777">
    <property type="entry name" value="CoA-dependent acyltransferases"/>
    <property type="match status" value="4"/>
</dbReference>
<gene>
    <name evidence="5" type="ORF">OKA104_LOCUS21188</name>
</gene>
<dbReference type="Gene3D" id="3.30.559.10">
    <property type="entry name" value="Chloramphenicol acetyltransferase-like domain"/>
    <property type="match status" value="2"/>
</dbReference>
<protein>
    <recommendedName>
        <fullName evidence="7">Condensation domain-containing protein</fullName>
    </recommendedName>
</protein>
<dbReference type="Gene3D" id="3.30.559.30">
    <property type="entry name" value="Nonribosomal peptide synthetase, condensation domain"/>
    <property type="match status" value="2"/>
</dbReference>
<dbReference type="InterPro" id="IPR001242">
    <property type="entry name" value="Condensation_dom"/>
</dbReference>
<dbReference type="SUPFAM" id="SSF56801">
    <property type="entry name" value="Acetyl-CoA synthetase-like"/>
    <property type="match status" value="1"/>
</dbReference>